<evidence type="ECO:0000313" key="2">
    <source>
        <dbReference type="Proteomes" id="UP000075243"/>
    </source>
</evidence>
<dbReference type="AlphaFoldDB" id="A0A151TJY6"/>
<reference evidence="1 2" key="1">
    <citation type="journal article" date="2012" name="Nat. Biotechnol.">
        <title>Draft genome sequence of pigeonpea (Cajanus cajan), an orphan legume crop of resource-poor farmers.</title>
        <authorList>
            <person name="Varshney R.K."/>
            <person name="Chen W."/>
            <person name="Li Y."/>
            <person name="Bharti A.K."/>
            <person name="Saxena R.K."/>
            <person name="Schlueter J.A."/>
            <person name="Donoghue M.T."/>
            <person name="Azam S."/>
            <person name="Fan G."/>
            <person name="Whaley A.M."/>
            <person name="Farmer A.D."/>
            <person name="Sheridan J."/>
            <person name="Iwata A."/>
            <person name="Tuteja R."/>
            <person name="Penmetsa R.V."/>
            <person name="Wu W."/>
            <person name="Upadhyaya H.D."/>
            <person name="Yang S.P."/>
            <person name="Shah T."/>
            <person name="Saxena K.B."/>
            <person name="Michael T."/>
            <person name="McCombie W.R."/>
            <person name="Yang B."/>
            <person name="Zhang G."/>
            <person name="Yang H."/>
            <person name="Wang J."/>
            <person name="Spillane C."/>
            <person name="Cook D.R."/>
            <person name="May G.D."/>
            <person name="Xu X."/>
            <person name="Jackson S.A."/>
        </authorList>
    </citation>
    <scope>NUCLEOTIDE SEQUENCE [LARGE SCALE GENOMIC DNA]</scope>
    <source>
        <strain evidence="2">cv. Asha</strain>
    </source>
</reference>
<feature type="non-terminal residue" evidence="1">
    <location>
        <position position="1"/>
    </location>
</feature>
<dbReference type="Gramene" id="C.cajan_13225.t">
    <property type="protein sequence ID" value="C.cajan_13225.t.cds1"/>
    <property type="gene ID" value="C.cajan_13225"/>
</dbReference>
<evidence type="ECO:0000313" key="1">
    <source>
        <dbReference type="EMBL" id="KYP67306.1"/>
    </source>
</evidence>
<keyword evidence="2" id="KW-1185">Reference proteome</keyword>
<name>A0A151TJY6_CAJCA</name>
<dbReference type="EMBL" id="CM003608">
    <property type="protein sequence ID" value="KYP67306.1"/>
    <property type="molecule type" value="Genomic_DNA"/>
</dbReference>
<organism evidence="1 2">
    <name type="scientific">Cajanus cajan</name>
    <name type="common">Pigeon pea</name>
    <name type="synonym">Cajanus indicus</name>
    <dbReference type="NCBI Taxonomy" id="3821"/>
    <lineage>
        <taxon>Eukaryota</taxon>
        <taxon>Viridiplantae</taxon>
        <taxon>Streptophyta</taxon>
        <taxon>Embryophyta</taxon>
        <taxon>Tracheophyta</taxon>
        <taxon>Spermatophyta</taxon>
        <taxon>Magnoliopsida</taxon>
        <taxon>eudicotyledons</taxon>
        <taxon>Gunneridae</taxon>
        <taxon>Pentapetalae</taxon>
        <taxon>rosids</taxon>
        <taxon>fabids</taxon>
        <taxon>Fabales</taxon>
        <taxon>Fabaceae</taxon>
        <taxon>Papilionoideae</taxon>
        <taxon>50 kb inversion clade</taxon>
        <taxon>NPAAA clade</taxon>
        <taxon>indigoferoid/millettioid clade</taxon>
        <taxon>Phaseoleae</taxon>
        <taxon>Cajanus</taxon>
    </lineage>
</organism>
<sequence>VLRTSIDEVDEASTTIEFGKENGCISLRFWVLDPLQAGSNATILGTAFAQDATPVTTHSHFDTTLN</sequence>
<proteinExistence type="predicted"/>
<gene>
    <name evidence="1" type="ORF">KK1_013632</name>
</gene>
<protein>
    <submittedName>
        <fullName evidence="1">Uncharacterized protein</fullName>
    </submittedName>
</protein>
<accession>A0A151TJY6</accession>
<dbReference type="Proteomes" id="UP000075243">
    <property type="component" value="Chromosome 6"/>
</dbReference>